<name>A0AAI8VMF7_9PEZI</name>
<evidence type="ECO:0000313" key="3">
    <source>
        <dbReference type="EMBL" id="CAJ2507656.1"/>
    </source>
</evidence>
<feature type="chain" id="PRO_5042584833" evidence="2">
    <location>
        <begin position="20"/>
        <end position="85"/>
    </location>
</feature>
<feature type="signal peptide" evidence="2">
    <location>
        <begin position="1"/>
        <end position="19"/>
    </location>
</feature>
<feature type="compositionally biased region" description="Polar residues" evidence="1">
    <location>
        <begin position="61"/>
        <end position="75"/>
    </location>
</feature>
<dbReference type="Proteomes" id="UP001295740">
    <property type="component" value="Unassembled WGS sequence"/>
</dbReference>
<dbReference type="EMBL" id="CAUWAG010000010">
    <property type="protein sequence ID" value="CAJ2507656.1"/>
    <property type="molecule type" value="Genomic_DNA"/>
</dbReference>
<proteinExistence type="predicted"/>
<sequence>MAVAASSLILLAVANKVESNEQPQAACHNFGKIMFSVFGGTKLIAICAHSVHRIEPRTAPRASSQGKGVPSSTVGQEPFAYHMLV</sequence>
<comment type="caution">
    <text evidence="3">The sequence shown here is derived from an EMBL/GenBank/DDBJ whole genome shotgun (WGS) entry which is preliminary data.</text>
</comment>
<organism evidence="3 4">
    <name type="scientific">Anthostomella pinea</name>
    <dbReference type="NCBI Taxonomy" id="933095"/>
    <lineage>
        <taxon>Eukaryota</taxon>
        <taxon>Fungi</taxon>
        <taxon>Dikarya</taxon>
        <taxon>Ascomycota</taxon>
        <taxon>Pezizomycotina</taxon>
        <taxon>Sordariomycetes</taxon>
        <taxon>Xylariomycetidae</taxon>
        <taxon>Xylariales</taxon>
        <taxon>Xylariaceae</taxon>
        <taxon>Anthostomella</taxon>
    </lineage>
</organism>
<keyword evidence="2" id="KW-0732">Signal</keyword>
<dbReference type="AlphaFoldDB" id="A0AAI8VMF7"/>
<reference evidence="3" key="1">
    <citation type="submission" date="2023-10" db="EMBL/GenBank/DDBJ databases">
        <authorList>
            <person name="Hackl T."/>
        </authorList>
    </citation>
    <scope>NUCLEOTIDE SEQUENCE</scope>
</reference>
<evidence type="ECO:0000256" key="1">
    <source>
        <dbReference type="SAM" id="MobiDB-lite"/>
    </source>
</evidence>
<gene>
    <name evidence="3" type="ORF">KHLLAP_LOCUS8124</name>
</gene>
<accession>A0AAI8VMF7</accession>
<protein>
    <submittedName>
        <fullName evidence="3">Uu.00g088420.m01.CDS01</fullName>
    </submittedName>
</protein>
<keyword evidence="4" id="KW-1185">Reference proteome</keyword>
<evidence type="ECO:0000313" key="4">
    <source>
        <dbReference type="Proteomes" id="UP001295740"/>
    </source>
</evidence>
<feature type="region of interest" description="Disordered" evidence="1">
    <location>
        <begin position="58"/>
        <end position="85"/>
    </location>
</feature>
<evidence type="ECO:0000256" key="2">
    <source>
        <dbReference type="SAM" id="SignalP"/>
    </source>
</evidence>